<dbReference type="RefSeq" id="WP_239066489.1">
    <property type="nucleotide sequence ID" value="NZ_BONR01000001.1"/>
</dbReference>
<dbReference type="InterPro" id="IPR036291">
    <property type="entry name" value="NAD(P)-bd_dom_sf"/>
</dbReference>
<dbReference type="Gene3D" id="3.40.50.720">
    <property type="entry name" value="NAD(P)-binding Rossmann-like Domain"/>
    <property type="match status" value="1"/>
</dbReference>
<comment type="caution">
    <text evidence="1">The sequence shown here is derived from an EMBL/GenBank/DDBJ whole genome shotgun (WGS) entry which is preliminary data.</text>
</comment>
<dbReference type="InterPro" id="IPR051783">
    <property type="entry name" value="NAD(P)-dependent_oxidoreduct"/>
</dbReference>
<dbReference type="GO" id="GO:0004029">
    <property type="term" value="F:aldehyde dehydrogenase (NAD+) activity"/>
    <property type="evidence" value="ECO:0007669"/>
    <property type="project" value="TreeGrafter"/>
</dbReference>
<dbReference type="Proteomes" id="UP000652354">
    <property type="component" value="Unassembled WGS sequence"/>
</dbReference>
<reference evidence="1" key="1">
    <citation type="submission" date="2021-01" db="EMBL/GenBank/DDBJ databases">
        <title>Whole genome shotgun sequence of Demequina activiva NBRC 110675.</title>
        <authorList>
            <person name="Komaki H."/>
            <person name="Tamura T."/>
        </authorList>
    </citation>
    <scope>NUCLEOTIDE SEQUENCE</scope>
    <source>
        <strain evidence="1">NBRC 110675</strain>
    </source>
</reference>
<keyword evidence="2" id="KW-1185">Reference proteome</keyword>
<gene>
    <name evidence="1" type="ORF">Dac01nite_08050</name>
</gene>
<dbReference type="PANTHER" id="PTHR48079">
    <property type="entry name" value="PROTEIN YEEZ"/>
    <property type="match status" value="1"/>
</dbReference>
<name>A0A919Q403_9MICO</name>
<sequence>MSPRRTLLVGFGKLGADLATLLIEDGGEVIALRRDAAAVPDAVAAIGADLRQPLPEPLPDVDALVVTLPPSVDPEGYPAVLDRLRHALPAIPERTVFVSSTGVFEGWTGRQPITESDIPLPQTERARGIREGELAAIDLFGAVVVRPAGIYGPGRDFLVRTVRDGRPIDATRRTNRIHQKDLVRAMHELLRSEQPASMLHAVDQEPARLGDVTAFIAGLLGTESPPEVKDQAHGGNIFDGTAVIELLGHLDYPSYRDGYREMLAGT</sequence>
<dbReference type="PANTHER" id="PTHR48079:SF6">
    <property type="entry name" value="NAD(P)-BINDING DOMAIN-CONTAINING PROTEIN-RELATED"/>
    <property type="match status" value="1"/>
</dbReference>
<proteinExistence type="predicted"/>
<evidence type="ECO:0000313" key="1">
    <source>
        <dbReference type="EMBL" id="GIG54053.1"/>
    </source>
</evidence>
<dbReference type="AlphaFoldDB" id="A0A919Q403"/>
<dbReference type="SUPFAM" id="SSF51735">
    <property type="entry name" value="NAD(P)-binding Rossmann-fold domains"/>
    <property type="match status" value="1"/>
</dbReference>
<evidence type="ECO:0000313" key="2">
    <source>
        <dbReference type="Proteomes" id="UP000652354"/>
    </source>
</evidence>
<protein>
    <submittedName>
        <fullName evidence="1">NAD(P)-dependent oxidoreductase</fullName>
    </submittedName>
</protein>
<dbReference type="EMBL" id="BONR01000001">
    <property type="protein sequence ID" value="GIG54053.1"/>
    <property type="molecule type" value="Genomic_DNA"/>
</dbReference>
<accession>A0A919Q403</accession>
<dbReference type="GO" id="GO:0005737">
    <property type="term" value="C:cytoplasm"/>
    <property type="evidence" value="ECO:0007669"/>
    <property type="project" value="TreeGrafter"/>
</dbReference>
<organism evidence="1 2">
    <name type="scientific">Demequina activiva</name>
    <dbReference type="NCBI Taxonomy" id="1582364"/>
    <lineage>
        <taxon>Bacteria</taxon>
        <taxon>Bacillati</taxon>
        <taxon>Actinomycetota</taxon>
        <taxon>Actinomycetes</taxon>
        <taxon>Micrococcales</taxon>
        <taxon>Demequinaceae</taxon>
        <taxon>Demequina</taxon>
    </lineage>
</organism>